<dbReference type="PANTHER" id="PTHR13420">
    <property type="entry name" value="UPF0235 PROTEIN C15ORF40"/>
    <property type="match status" value="1"/>
</dbReference>
<evidence type="ECO:0000256" key="2">
    <source>
        <dbReference type="HAMAP-Rule" id="MF_00634"/>
    </source>
</evidence>
<proteinExistence type="inferred from homology"/>
<dbReference type="HAMAP" id="MF_00634">
    <property type="entry name" value="UPF0235"/>
    <property type="match status" value="1"/>
</dbReference>
<keyword evidence="4" id="KW-1185">Reference proteome</keyword>
<dbReference type="SMART" id="SM01152">
    <property type="entry name" value="DUF167"/>
    <property type="match status" value="1"/>
</dbReference>
<sequence length="95" mass="10727">MPVQTQGEDLVLRLYIQPKASKDQVIGLHAGEIKVSITAAPTDGKANAHLIKYLSKRFNVAKRQVIVEKGQQSRHKQVRIVQPAAVPDWLKKWFD</sequence>
<dbReference type="RefSeq" id="WP_119912127.1">
    <property type="nucleotide sequence ID" value="NZ_QZCH01000031.1"/>
</dbReference>
<comment type="caution">
    <text evidence="3">The sequence shown here is derived from an EMBL/GenBank/DDBJ whole genome shotgun (WGS) entry which is preliminary data.</text>
</comment>
<organism evidence="3 4">
    <name type="scientific">Motilimonas pumila</name>
    <dbReference type="NCBI Taxonomy" id="2303987"/>
    <lineage>
        <taxon>Bacteria</taxon>
        <taxon>Pseudomonadati</taxon>
        <taxon>Pseudomonadota</taxon>
        <taxon>Gammaproteobacteria</taxon>
        <taxon>Alteromonadales</taxon>
        <taxon>Alteromonadales genera incertae sedis</taxon>
        <taxon>Motilimonas</taxon>
    </lineage>
</organism>
<accession>A0A418YAP1</accession>
<evidence type="ECO:0000313" key="4">
    <source>
        <dbReference type="Proteomes" id="UP000283255"/>
    </source>
</evidence>
<evidence type="ECO:0000256" key="1">
    <source>
        <dbReference type="ARBA" id="ARBA00010364"/>
    </source>
</evidence>
<dbReference type="InterPro" id="IPR003746">
    <property type="entry name" value="DUF167"/>
</dbReference>
<dbReference type="OrthoDB" id="9800587at2"/>
<evidence type="ECO:0000313" key="3">
    <source>
        <dbReference type="EMBL" id="RJG40029.1"/>
    </source>
</evidence>
<dbReference type="Pfam" id="PF02594">
    <property type="entry name" value="DUF167"/>
    <property type="match status" value="1"/>
</dbReference>
<gene>
    <name evidence="3" type="ORF">D1Z90_17685</name>
</gene>
<dbReference type="SUPFAM" id="SSF69786">
    <property type="entry name" value="YggU-like"/>
    <property type="match status" value="1"/>
</dbReference>
<dbReference type="GO" id="GO:0005737">
    <property type="term" value="C:cytoplasm"/>
    <property type="evidence" value="ECO:0007669"/>
    <property type="project" value="TreeGrafter"/>
</dbReference>
<dbReference type="NCBIfam" id="TIGR00251">
    <property type="entry name" value="DUF167 family protein"/>
    <property type="match status" value="1"/>
</dbReference>
<dbReference type="AlphaFoldDB" id="A0A418YAP1"/>
<dbReference type="PANTHER" id="PTHR13420:SF7">
    <property type="entry name" value="UPF0235 PROTEIN C15ORF40"/>
    <property type="match status" value="1"/>
</dbReference>
<dbReference type="EMBL" id="QZCH01000031">
    <property type="protein sequence ID" value="RJG40029.1"/>
    <property type="molecule type" value="Genomic_DNA"/>
</dbReference>
<reference evidence="3 4" key="1">
    <citation type="submission" date="2018-09" db="EMBL/GenBank/DDBJ databases">
        <authorList>
            <person name="Wang F."/>
        </authorList>
    </citation>
    <scope>NUCLEOTIDE SEQUENCE [LARGE SCALE GENOMIC DNA]</scope>
    <source>
        <strain evidence="3 4">PLHSC7-2</strain>
    </source>
</reference>
<reference evidence="3 4" key="2">
    <citation type="submission" date="2019-01" db="EMBL/GenBank/DDBJ databases">
        <title>Motilimonas pumilus sp. nov., isolated from the gut of sea cucumber (Apostichopus japonicus).</title>
        <authorList>
            <person name="Wang F.-Q."/>
            <person name="Ren L.-H."/>
            <person name="Lin Y.-W."/>
            <person name="Sun G.-H."/>
            <person name="Du Z.-J."/>
            <person name="Zhao J.-X."/>
            <person name="Liu X.-J."/>
            <person name="Liu L.-J."/>
        </authorList>
    </citation>
    <scope>NUCLEOTIDE SEQUENCE [LARGE SCALE GENOMIC DNA]</scope>
    <source>
        <strain evidence="3 4">PLHSC7-2</strain>
    </source>
</reference>
<dbReference type="InterPro" id="IPR036591">
    <property type="entry name" value="YggU-like_sf"/>
</dbReference>
<dbReference type="Gene3D" id="3.30.1200.10">
    <property type="entry name" value="YggU-like"/>
    <property type="match status" value="1"/>
</dbReference>
<protein>
    <recommendedName>
        <fullName evidence="2">UPF0235 protein D1Z90_17685</fullName>
    </recommendedName>
</protein>
<name>A0A418YAP1_9GAMM</name>
<comment type="similarity">
    <text evidence="1 2">Belongs to the UPF0235 family.</text>
</comment>
<dbReference type="Proteomes" id="UP000283255">
    <property type="component" value="Unassembled WGS sequence"/>
</dbReference>